<feature type="domain" description="HTH luxR-type" evidence="1">
    <location>
        <begin position="13"/>
        <end position="69"/>
    </location>
</feature>
<dbReference type="Gene3D" id="3.40.50.300">
    <property type="entry name" value="P-loop containing nucleotide triphosphate hydrolases"/>
    <property type="match status" value="1"/>
</dbReference>
<dbReference type="AlphaFoldDB" id="A0A8J7F7Q4"/>
<evidence type="ECO:0000259" key="1">
    <source>
        <dbReference type="SMART" id="SM00421"/>
    </source>
</evidence>
<name>A0A8J7F7Q4_9CYAN</name>
<dbReference type="Gene3D" id="1.10.10.10">
    <property type="entry name" value="Winged helix-like DNA-binding domain superfamily/Winged helix DNA-binding domain"/>
    <property type="match status" value="1"/>
</dbReference>
<dbReference type="InterPro" id="IPR002182">
    <property type="entry name" value="NB-ARC"/>
</dbReference>
<dbReference type="Proteomes" id="UP000620559">
    <property type="component" value="Unassembled WGS sequence"/>
</dbReference>
<dbReference type="PANTHER" id="PTHR36766">
    <property type="entry name" value="PLANT BROAD-SPECTRUM MILDEW RESISTANCE PROTEIN RPW8"/>
    <property type="match status" value="1"/>
</dbReference>
<dbReference type="SUPFAM" id="SSF52540">
    <property type="entry name" value="P-loop containing nucleoside triphosphate hydrolases"/>
    <property type="match status" value="1"/>
</dbReference>
<dbReference type="PRINTS" id="PR00364">
    <property type="entry name" value="DISEASERSIST"/>
</dbReference>
<dbReference type="EMBL" id="JADEWL010000142">
    <property type="protein sequence ID" value="MBE9216152.1"/>
    <property type="molecule type" value="Genomic_DNA"/>
</dbReference>
<protein>
    <submittedName>
        <fullName evidence="2">AAA family ATPase</fullName>
    </submittedName>
</protein>
<dbReference type="Pfam" id="PF00196">
    <property type="entry name" value="GerE"/>
    <property type="match status" value="1"/>
</dbReference>
<proteinExistence type="predicted"/>
<dbReference type="PANTHER" id="PTHR36766:SF30">
    <property type="entry name" value="TIR-NBS TYPE DISEASE RESISTANCE PROTEIN-RELATED"/>
    <property type="match status" value="1"/>
</dbReference>
<dbReference type="SMART" id="SM00421">
    <property type="entry name" value="HTH_LUXR"/>
    <property type="match status" value="1"/>
</dbReference>
<evidence type="ECO:0000313" key="3">
    <source>
        <dbReference type="Proteomes" id="UP000620559"/>
    </source>
</evidence>
<sequence length="441" mass="50758">MIPEDFLKHIASSHNVSEREWDVLFPSMEGKSTKAIANQLNISEVLVRKRLSDIYKKFHIIGRGPVKLAKLQQFLVNQYQASVNGKIPSLLVNQSGDNSSRTQDWGEAPNVTVFYGRETELATLNHWILEDKCRLVAVLGMGGIGKTTTTVKLAKQIHHQFEYIIWRSLHNYSSIQQFLADTIRFLSNQQETELPEEINDKISLLIQYLRQHRCLLVVDDVEIILRSGDRFGRYEQGYEDYGVLLRRVGEAEHQSCLLLCSQEKPREISLLESSQGVIKSLQLEGLQLEDAVQMLQEQGLTGEQHWKSLIHCAKGNPFALKIVSGTIKDLFYGNVGEFTKYNTWVFGDFRTILDEQWNRLSNLEKQMMQYFANEAKAVSLSKLKQYIPEVSTSELIEALTSLKRRALIETSHANQDNSETFYFVEYLIQKYIIKYRIISQV</sequence>
<dbReference type="SUPFAM" id="SSF46894">
    <property type="entry name" value="C-terminal effector domain of the bipartite response regulators"/>
    <property type="match status" value="1"/>
</dbReference>
<comment type="caution">
    <text evidence="2">The sequence shown here is derived from an EMBL/GenBank/DDBJ whole genome shotgun (WGS) entry which is preliminary data.</text>
</comment>
<organism evidence="2 3">
    <name type="scientific">Plectonema cf. radiosum LEGE 06105</name>
    <dbReference type="NCBI Taxonomy" id="945769"/>
    <lineage>
        <taxon>Bacteria</taxon>
        <taxon>Bacillati</taxon>
        <taxon>Cyanobacteriota</taxon>
        <taxon>Cyanophyceae</taxon>
        <taxon>Oscillatoriophycideae</taxon>
        <taxon>Oscillatoriales</taxon>
        <taxon>Microcoleaceae</taxon>
        <taxon>Plectonema</taxon>
    </lineage>
</organism>
<dbReference type="InterPro" id="IPR036388">
    <property type="entry name" value="WH-like_DNA-bd_sf"/>
</dbReference>
<dbReference type="GO" id="GO:0006355">
    <property type="term" value="P:regulation of DNA-templated transcription"/>
    <property type="evidence" value="ECO:0007669"/>
    <property type="project" value="InterPro"/>
</dbReference>
<evidence type="ECO:0000313" key="2">
    <source>
        <dbReference type="EMBL" id="MBE9216152.1"/>
    </source>
</evidence>
<dbReference type="Pfam" id="PF00931">
    <property type="entry name" value="NB-ARC"/>
    <property type="match status" value="1"/>
</dbReference>
<dbReference type="InterPro" id="IPR027417">
    <property type="entry name" value="P-loop_NTPase"/>
</dbReference>
<dbReference type="RefSeq" id="WP_193924569.1">
    <property type="nucleotide sequence ID" value="NZ_JADEWL010000142.1"/>
</dbReference>
<reference evidence="2" key="1">
    <citation type="submission" date="2020-10" db="EMBL/GenBank/DDBJ databases">
        <authorList>
            <person name="Castelo-Branco R."/>
            <person name="Eusebio N."/>
            <person name="Adriana R."/>
            <person name="Vieira A."/>
            <person name="Brugerolle De Fraissinette N."/>
            <person name="Rezende De Castro R."/>
            <person name="Schneider M.P."/>
            <person name="Vasconcelos V."/>
            <person name="Leao P.N."/>
        </authorList>
    </citation>
    <scope>NUCLEOTIDE SEQUENCE</scope>
    <source>
        <strain evidence="2">LEGE 06105</strain>
    </source>
</reference>
<dbReference type="InterPro" id="IPR000792">
    <property type="entry name" value="Tscrpt_reg_LuxR_C"/>
</dbReference>
<keyword evidence="3" id="KW-1185">Reference proteome</keyword>
<gene>
    <name evidence="2" type="ORF">IQ247_26415</name>
</gene>
<accession>A0A8J7F7Q4</accession>
<dbReference type="GO" id="GO:0003677">
    <property type="term" value="F:DNA binding"/>
    <property type="evidence" value="ECO:0007669"/>
    <property type="project" value="InterPro"/>
</dbReference>
<dbReference type="GO" id="GO:0043531">
    <property type="term" value="F:ADP binding"/>
    <property type="evidence" value="ECO:0007669"/>
    <property type="project" value="InterPro"/>
</dbReference>
<dbReference type="InterPro" id="IPR016032">
    <property type="entry name" value="Sig_transdc_resp-reg_C-effctor"/>
</dbReference>